<evidence type="ECO:0000256" key="1">
    <source>
        <dbReference type="ARBA" id="ARBA00005380"/>
    </source>
</evidence>
<dbReference type="PANTHER" id="PTHR10584:SF166">
    <property type="entry name" value="RIBOKINASE"/>
    <property type="match status" value="1"/>
</dbReference>
<evidence type="ECO:0000256" key="3">
    <source>
        <dbReference type="ARBA" id="ARBA00016943"/>
    </source>
</evidence>
<dbReference type="InterPro" id="IPR011877">
    <property type="entry name" value="Ribokinase"/>
</dbReference>
<keyword evidence="5 12" id="KW-0479">Metal-binding</keyword>
<dbReference type="GO" id="GO:0046872">
    <property type="term" value="F:metal ion binding"/>
    <property type="evidence" value="ECO:0007669"/>
    <property type="project" value="UniProtKB-KW"/>
</dbReference>
<keyword evidence="8 12" id="KW-0067">ATP-binding</keyword>
<evidence type="ECO:0000313" key="14">
    <source>
        <dbReference type="EMBL" id="SDZ57082.1"/>
    </source>
</evidence>
<feature type="binding site" evidence="12">
    <location>
        <begin position="10"/>
        <end position="12"/>
    </location>
    <ligand>
        <name>substrate</name>
    </ligand>
</feature>
<keyword evidence="6 12" id="KW-0547">Nucleotide-binding</keyword>
<comment type="similarity">
    <text evidence="1">Belongs to the carbohydrate kinase pfkB family.</text>
</comment>
<dbReference type="EC" id="2.7.1.15" evidence="2 12"/>
<feature type="binding site" evidence="12">
    <location>
        <position position="240"/>
    </location>
    <ligand>
        <name>K(+)</name>
        <dbReference type="ChEBI" id="CHEBI:29103"/>
    </ligand>
</feature>
<comment type="caution">
    <text evidence="12">Lacks conserved residue(s) required for the propagation of feature annotation.</text>
</comment>
<dbReference type="HAMAP" id="MF_01987">
    <property type="entry name" value="Ribokinase"/>
    <property type="match status" value="1"/>
</dbReference>
<evidence type="ECO:0000256" key="4">
    <source>
        <dbReference type="ARBA" id="ARBA00022679"/>
    </source>
</evidence>
<evidence type="ECO:0000259" key="13">
    <source>
        <dbReference type="Pfam" id="PF00294"/>
    </source>
</evidence>
<evidence type="ECO:0000256" key="10">
    <source>
        <dbReference type="ARBA" id="ARBA00022958"/>
    </source>
</evidence>
<dbReference type="InterPro" id="IPR029056">
    <property type="entry name" value="Ribokinase-like"/>
</dbReference>
<dbReference type="InterPro" id="IPR002139">
    <property type="entry name" value="Ribo/fructo_kinase"/>
</dbReference>
<dbReference type="STRING" id="1244108.SAMN05444004_1237"/>
<dbReference type="UniPathway" id="UPA00916">
    <property type="reaction ID" value="UER00889"/>
</dbReference>
<dbReference type="AlphaFoldDB" id="A0A1H3U3Z4"/>
<evidence type="ECO:0000256" key="11">
    <source>
        <dbReference type="ARBA" id="ARBA00023277"/>
    </source>
</evidence>
<dbReference type="Pfam" id="PF00294">
    <property type="entry name" value="PfkB"/>
    <property type="match status" value="1"/>
</dbReference>
<name>A0A1H3U3Z4_9RHOB</name>
<dbReference type="InterPro" id="IPR011611">
    <property type="entry name" value="PfkB_dom"/>
</dbReference>
<dbReference type="Proteomes" id="UP000198914">
    <property type="component" value="Unassembled WGS sequence"/>
</dbReference>
<dbReference type="PROSITE" id="PS00583">
    <property type="entry name" value="PFKB_KINASES_1"/>
    <property type="match status" value="1"/>
</dbReference>
<comment type="activity regulation">
    <text evidence="12">Activated by a monovalent cation that binds near, but not in, the active site. The most likely occupant of the site in vivo is potassium. Ion binding induces a conformational change that may alter substrate affinity.</text>
</comment>
<dbReference type="SUPFAM" id="SSF53613">
    <property type="entry name" value="Ribokinase-like"/>
    <property type="match status" value="1"/>
</dbReference>
<feature type="binding site" evidence="12">
    <location>
        <begin position="212"/>
        <end position="217"/>
    </location>
    <ligand>
        <name>ATP</name>
        <dbReference type="ChEBI" id="CHEBI:30616"/>
    </ligand>
</feature>
<gene>
    <name evidence="12" type="primary">rbsK</name>
    <name evidence="14" type="ORF">SAMN05444004_1237</name>
</gene>
<dbReference type="PRINTS" id="PR00990">
    <property type="entry name" value="RIBOKINASE"/>
</dbReference>
<evidence type="ECO:0000256" key="5">
    <source>
        <dbReference type="ARBA" id="ARBA00022723"/>
    </source>
</evidence>
<dbReference type="GO" id="GO:0019303">
    <property type="term" value="P:D-ribose catabolic process"/>
    <property type="evidence" value="ECO:0007669"/>
    <property type="project" value="UniProtKB-UniRule"/>
</dbReference>
<evidence type="ECO:0000256" key="2">
    <source>
        <dbReference type="ARBA" id="ARBA00012035"/>
    </source>
</evidence>
<dbReference type="Gene3D" id="3.40.1190.20">
    <property type="match status" value="1"/>
</dbReference>
<keyword evidence="15" id="KW-1185">Reference proteome</keyword>
<protein>
    <recommendedName>
        <fullName evidence="3 12">Ribokinase</fullName>
        <shortName evidence="12">RK</shortName>
        <ecNumber evidence="2 12">2.7.1.15</ecNumber>
    </recommendedName>
</protein>
<feature type="active site" description="Proton acceptor" evidence="12">
    <location>
        <position position="244"/>
    </location>
</feature>
<dbReference type="InterPro" id="IPR002173">
    <property type="entry name" value="Carboh/pur_kinase_PfkB_CS"/>
</dbReference>
<keyword evidence="7 12" id="KW-0418">Kinase</keyword>
<keyword evidence="9 12" id="KW-0460">Magnesium</keyword>
<comment type="subunit">
    <text evidence="12">Homodimer.</text>
</comment>
<reference evidence="15" key="1">
    <citation type="submission" date="2016-10" db="EMBL/GenBank/DDBJ databases">
        <authorList>
            <person name="Varghese N."/>
            <person name="Submissions S."/>
        </authorList>
    </citation>
    <scope>NUCLEOTIDE SEQUENCE [LARGE SCALE GENOMIC DNA]</scope>
    <source>
        <strain evidence="15">DSM 100420</strain>
    </source>
</reference>
<feature type="binding site" evidence="12">
    <location>
        <begin position="38"/>
        <end position="42"/>
    </location>
    <ligand>
        <name>substrate</name>
    </ligand>
</feature>
<comment type="cofactor">
    <cofactor evidence="12">
        <name>Mg(2+)</name>
        <dbReference type="ChEBI" id="CHEBI:18420"/>
    </cofactor>
    <text evidence="12">Requires a divalent cation, most likely magnesium in vivo, as an electrophilic catalyst to aid phosphoryl group transfer. It is the chelate of the metal and the nucleotide that is the actual substrate.</text>
</comment>
<feature type="binding site" evidence="12">
    <location>
        <position position="279"/>
    </location>
    <ligand>
        <name>K(+)</name>
        <dbReference type="ChEBI" id="CHEBI:29103"/>
    </ligand>
</feature>
<comment type="catalytic activity">
    <reaction evidence="12">
        <text>D-ribose + ATP = D-ribose 5-phosphate + ADP + H(+)</text>
        <dbReference type="Rhea" id="RHEA:13697"/>
        <dbReference type="ChEBI" id="CHEBI:15378"/>
        <dbReference type="ChEBI" id="CHEBI:30616"/>
        <dbReference type="ChEBI" id="CHEBI:47013"/>
        <dbReference type="ChEBI" id="CHEBI:78346"/>
        <dbReference type="ChEBI" id="CHEBI:456216"/>
        <dbReference type="EC" id="2.7.1.15"/>
    </reaction>
</comment>
<evidence type="ECO:0000256" key="9">
    <source>
        <dbReference type="ARBA" id="ARBA00022842"/>
    </source>
</evidence>
<evidence type="ECO:0000256" key="8">
    <source>
        <dbReference type="ARBA" id="ARBA00022840"/>
    </source>
</evidence>
<feature type="binding site" evidence="12">
    <location>
        <position position="244"/>
    </location>
    <ligand>
        <name>substrate</name>
    </ligand>
</feature>
<feature type="binding site" evidence="12">
    <location>
        <position position="182"/>
    </location>
    <ligand>
        <name>ATP</name>
        <dbReference type="ChEBI" id="CHEBI:30616"/>
    </ligand>
</feature>
<dbReference type="PANTHER" id="PTHR10584">
    <property type="entry name" value="SUGAR KINASE"/>
    <property type="match status" value="1"/>
</dbReference>
<feature type="domain" description="Carbohydrate kinase PfkB" evidence="13">
    <location>
        <begin position="5"/>
        <end position="287"/>
    </location>
</feature>
<evidence type="ECO:0000313" key="15">
    <source>
        <dbReference type="Proteomes" id="UP000198914"/>
    </source>
</evidence>
<comment type="subcellular location">
    <subcellularLocation>
        <location evidence="12">Cytoplasm</location>
    </subcellularLocation>
</comment>
<accession>A0A1H3U3Z4</accession>
<comment type="pathway">
    <text evidence="12">Carbohydrate metabolism; D-ribose degradation; D-ribose 5-phosphate from beta-D-ribopyranose: step 2/2.</text>
</comment>
<comment type="function">
    <text evidence="12">Catalyzes the phosphorylation of ribose at O-5 in a reaction requiring ATP and magnesium. The resulting D-ribose-5-phosphate can then be used either for sythesis of nucleotides, histidine, and tryptophan, or as a component of the pentose phosphate pathway.</text>
</comment>
<evidence type="ECO:0000256" key="7">
    <source>
        <dbReference type="ARBA" id="ARBA00022777"/>
    </source>
</evidence>
<evidence type="ECO:0000256" key="12">
    <source>
        <dbReference type="HAMAP-Rule" id="MF_01987"/>
    </source>
</evidence>
<proteinExistence type="inferred from homology"/>
<feature type="binding site" evidence="12">
    <location>
        <position position="276"/>
    </location>
    <ligand>
        <name>K(+)</name>
        <dbReference type="ChEBI" id="CHEBI:29103"/>
    </ligand>
</feature>
<dbReference type="GO" id="GO:0005524">
    <property type="term" value="F:ATP binding"/>
    <property type="evidence" value="ECO:0007669"/>
    <property type="project" value="UniProtKB-UniRule"/>
</dbReference>
<keyword evidence="4 12" id="KW-0808">Transferase</keyword>
<dbReference type="GO" id="GO:0005737">
    <property type="term" value="C:cytoplasm"/>
    <property type="evidence" value="ECO:0007669"/>
    <property type="project" value="UniProtKB-SubCell"/>
</dbReference>
<keyword evidence="10 12" id="KW-0630">Potassium</keyword>
<feature type="binding site" evidence="12">
    <location>
        <position position="281"/>
    </location>
    <ligand>
        <name>K(+)</name>
        <dbReference type="ChEBI" id="CHEBI:29103"/>
    </ligand>
</feature>
<keyword evidence="12" id="KW-0963">Cytoplasm</keyword>
<feature type="binding site" evidence="12">
    <location>
        <position position="238"/>
    </location>
    <ligand>
        <name>K(+)</name>
        <dbReference type="ChEBI" id="CHEBI:29103"/>
    </ligand>
</feature>
<evidence type="ECO:0000256" key="6">
    <source>
        <dbReference type="ARBA" id="ARBA00022741"/>
    </source>
</evidence>
<organism evidence="14 15">
    <name type="scientific">Jannaschia faecimaris</name>
    <dbReference type="NCBI Taxonomy" id="1244108"/>
    <lineage>
        <taxon>Bacteria</taxon>
        <taxon>Pseudomonadati</taxon>
        <taxon>Pseudomonadota</taxon>
        <taxon>Alphaproteobacteria</taxon>
        <taxon>Rhodobacterales</taxon>
        <taxon>Roseobacteraceae</taxon>
        <taxon>Jannaschia</taxon>
    </lineage>
</organism>
<comment type="similarity">
    <text evidence="12">Belongs to the carbohydrate kinase PfkB family. Ribokinase subfamily.</text>
</comment>
<dbReference type="GO" id="GO:0004747">
    <property type="term" value="F:ribokinase activity"/>
    <property type="evidence" value="ECO:0007669"/>
    <property type="project" value="UniProtKB-UniRule"/>
</dbReference>
<sequence>MRAFVVGNIALDETFAVDALPKEGESIFGTRRSSDLGGKGANQAVMLARCGTSVTLIAGVGDDAAADRVRQMLDCEPLSAALRTCPNTATDMSVILSDRSGANVVVTTTDCAKAMDSNAACRALDDASQGDLLVLQGNLTVTANEALMDAAHHRNMHVAFNPSPVDPGLKPLLAKVNTLFLNDGEAMVLTGHFGRAAVIELLELGIETVVLTLGESGAFLGQANQVTHVPAGKAAVLDTTGAGDSYQGVALASAMRNARRVSDDDLRLAADAAALTVSRFGSVSAMPSIPEIRELLSAHEKGGPQTQ</sequence>
<feature type="binding site" evidence="12">
    <location>
        <begin position="243"/>
        <end position="244"/>
    </location>
    <ligand>
        <name>ATP</name>
        <dbReference type="ChEBI" id="CHEBI:30616"/>
    </ligand>
</feature>
<keyword evidence="11 12" id="KW-0119">Carbohydrate metabolism</keyword>
<dbReference type="EMBL" id="FNPX01000023">
    <property type="protein sequence ID" value="SDZ57082.1"/>
    <property type="molecule type" value="Genomic_DNA"/>
</dbReference>